<organism evidence="2 3">
    <name type="scientific">Melittangium boletus DSM 14713</name>
    <dbReference type="NCBI Taxonomy" id="1294270"/>
    <lineage>
        <taxon>Bacteria</taxon>
        <taxon>Pseudomonadati</taxon>
        <taxon>Myxococcota</taxon>
        <taxon>Myxococcia</taxon>
        <taxon>Myxococcales</taxon>
        <taxon>Cystobacterineae</taxon>
        <taxon>Archangiaceae</taxon>
        <taxon>Melittangium</taxon>
    </lineage>
</organism>
<protein>
    <submittedName>
        <fullName evidence="2">Phosphoribosyltransferase</fullName>
    </submittedName>
</protein>
<proteinExistence type="predicted"/>
<reference evidence="2 3" key="1">
    <citation type="submission" date="2017-06" db="EMBL/GenBank/DDBJ databases">
        <authorList>
            <person name="Kim H.J."/>
            <person name="Triplett B.A."/>
        </authorList>
    </citation>
    <scope>NUCLEOTIDE SEQUENCE [LARGE SCALE GENOMIC DNA]</scope>
    <source>
        <strain evidence="2 3">DSM 14713</strain>
    </source>
</reference>
<dbReference type="KEGG" id="mbd:MEBOL_003273"/>
<evidence type="ECO:0000313" key="3">
    <source>
        <dbReference type="Proteomes" id="UP000217289"/>
    </source>
</evidence>
<feature type="domain" description="Phosphoribosyltransferase" evidence="1">
    <location>
        <begin position="14"/>
        <end position="166"/>
    </location>
</feature>
<accession>A0A250IEZ3</accession>
<dbReference type="GO" id="GO:0016757">
    <property type="term" value="F:glycosyltransferase activity"/>
    <property type="evidence" value="ECO:0007669"/>
    <property type="project" value="UniProtKB-KW"/>
</dbReference>
<dbReference type="Proteomes" id="UP000217289">
    <property type="component" value="Chromosome"/>
</dbReference>
<dbReference type="OrthoDB" id="5421180at2"/>
<dbReference type="RefSeq" id="WP_095978345.1">
    <property type="nucleotide sequence ID" value="NZ_CP022163.1"/>
</dbReference>
<dbReference type="SUPFAM" id="SSF53271">
    <property type="entry name" value="PRTase-like"/>
    <property type="match status" value="1"/>
</dbReference>
<evidence type="ECO:0000313" key="2">
    <source>
        <dbReference type="EMBL" id="ATB29818.1"/>
    </source>
</evidence>
<keyword evidence="3" id="KW-1185">Reference proteome</keyword>
<dbReference type="EMBL" id="CP022163">
    <property type="protein sequence ID" value="ATB29818.1"/>
    <property type="molecule type" value="Genomic_DNA"/>
</dbReference>
<dbReference type="Gene3D" id="3.40.50.2020">
    <property type="match status" value="1"/>
</dbReference>
<name>A0A250IEZ3_9BACT</name>
<keyword evidence="2" id="KW-0328">Glycosyltransferase</keyword>
<sequence length="225" mass="24180">MRRYRDRHHGGRVLASALEAYAGRTDVIVLALPRGGVPVGFEVARHLGARLDVFLVRKLGVPGHEELAMGALASGGVRVVDPEVVDGLGLTDAVLDEAARREARELLRRERLYRRGGPPPRIEGQTVILVDDGIATGSSMRAAVAALKSQKPSRLVVGVPTAAPSTCEALARQVDDIVCVDTPEPFMAVGLWYEDFAQTTDEEVLALLEQAARERAEESQVPGGM</sequence>
<dbReference type="Gene3D" id="3.30.1310.20">
    <property type="entry name" value="PRTase-like"/>
    <property type="match status" value="1"/>
</dbReference>
<dbReference type="CDD" id="cd06223">
    <property type="entry name" value="PRTases_typeI"/>
    <property type="match status" value="1"/>
</dbReference>
<dbReference type="AlphaFoldDB" id="A0A250IEZ3"/>
<gene>
    <name evidence="2" type="ORF">MEBOL_003273</name>
</gene>
<dbReference type="Pfam" id="PF00156">
    <property type="entry name" value="Pribosyltran"/>
    <property type="match status" value="1"/>
</dbReference>
<dbReference type="InterPro" id="IPR029057">
    <property type="entry name" value="PRTase-like"/>
</dbReference>
<evidence type="ECO:0000259" key="1">
    <source>
        <dbReference type="Pfam" id="PF00156"/>
    </source>
</evidence>
<keyword evidence="2" id="KW-0808">Transferase</keyword>
<dbReference type="InterPro" id="IPR000836">
    <property type="entry name" value="PRTase_dom"/>
</dbReference>